<dbReference type="OrthoDB" id="1443905at2"/>
<organism evidence="3 4">
    <name type="scientific">Mangrovimonas spongiae</name>
    <dbReference type="NCBI Taxonomy" id="2494697"/>
    <lineage>
        <taxon>Bacteria</taxon>
        <taxon>Pseudomonadati</taxon>
        <taxon>Bacteroidota</taxon>
        <taxon>Flavobacteriia</taxon>
        <taxon>Flavobacteriales</taxon>
        <taxon>Flavobacteriaceae</taxon>
        <taxon>Mangrovimonas</taxon>
    </lineage>
</organism>
<evidence type="ECO:0000256" key="1">
    <source>
        <dbReference type="SAM" id="Coils"/>
    </source>
</evidence>
<keyword evidence="4" id="KW-1185">Reference proteome</keyword>
<keyword evidence="2" id="KW-0812">Transmembrane</keyword>
<evidence type="ECO:0000313" key="4">
    <source>
        <dbReference type="Proteomes" id="UP000270620"/>
    </source>
</evidence>
<sequence length="208" mass="25299">MADPIDNITDTAKDLLEDAKEVVRQRFFSPMYFYFILSWIITNWKFLYVLFSVEQSDMKIWKLHYLMSFYPMNGFWVSVWSISKLILIPAFSAYIFVWWFSRLSERFYERNETFKLNKETIKRKLDYEEKVKIAEEKRKIREAEDDKEEIRYNDHQEFNDYLDEGTENITLYDADYLPSEVIYNTDPESYKDKLNKYLAEQGKDKSSI</sequence>
<keyword evidence="1" id="KW-0175">Coiled coil</keyword>
<feature type="transmembrane region" description="Helical" evidence="2">
    <location>
        <begin position="73"/>
        <end position="100"/>
    </location>
</feature>
<protein>
    <submittedName>
        <fullName evidence="3">Uncharacterized protein</fullName>
    </submittedName>
</protein>
<feature type="coiled-coil region" evidence="1">
    <location>
        <begin position="117"/>
        <end position="153"/>
    </location>
</feature>
<comment type="caution">
    <text evidence="3">The sequence shown here is derived from an EMBL/GenBank/DDBJ whole genome shotgun (WGS) entry which is preliminary data.</text>
</comment>
<evidence type="ECO:0000313" key="3">
    <source>
        <dbReference type="EMBL" id="RSK40410.1"/>
    </source>
</evidence>
<keyword evidence="2" id="KW-0472">Membrane</keyword>
<reference evidence="3 4" key="1">
    <citation type="submission" date="2018-12" db="EMBL/GenBank/DDBJ databases">
        <title>Mangrovimonas spongiae sp. nov., a novel member of the genus Mangrovimonas isolated from marine sponge.</title>
        <authorList>
            <person name="Zhuang L."/>
            <person name="Luo L."/>
        </authorList>
    </citation>
    <scope>NUCLEOTIDE SEQUENCE [LARGE SCALE GENOMIC DNA]</scope>
    <source>
        <strain evidence="3 4">HN-E26</strain>
    </source>
</reference>
<proteinExistence type="predicted"/>
<name>A0A428K1V3_9FLAO</name>
<dbReference type="RefSeq" id="WP_125467325.1">
    <property type="nucleotide sequence ID" value="NZ_RWBG01000002.1"/>
</dbReference>
<dbReference type="EMBL" id="RWBG01000002">
    <property type="protein sequence ID" value="RSK40410.1"/>
    <property type="molecule type" value="Genomic_DNA"/>
</dbReference>
<evidence type="ECO:0000256" key="2">
    <source>
        <dbReference type="SAM" id="Phobius"/>
    </source>
</evidence>
<dbReference type="AlphaFoldDB" id="A0A428K1V3"/>
<accession>A0A428K1V3</accession>
<feature type="transmembrane region" description="Helical" evidence="2">
    <location>
        <begin position="32"/>
        <end position="53"/>
    </location>
</feature>
<gene>
    <name evidence="3" type="ORF">EJA19_05370</name>
</gene>
<dbReference type="Proteomes" id="UP000270620">
    <property type="component" value="Unassembled WGS sequence"/>
</dbReference>
<keyword evidence="2" id="KW-1133">Transmembrane helix</keyword>